<dbReference type="GO" id="GO:0016740">
    <property type="term" value="F:transferase activity"/>
    <property type="evidence" value="ECO:0007669"/>
    <property type="project" value="UniProtKB-KW"/>
</dbReference>
<comment type="similarity">
    <text evidence="4 10">Belongs to the OST1 family.</text>
</comment>
<dbReference type="OrthoDB" id="310030at2759"/>
<comment type="function">
    <text evidence="1 10">Subunit of the oligosaccharyl transferase (OST) complex that catalyzes the initial transfer of a defined glycan (Glc(3)Man(9)GlcNAc(2) in eukaryotes) from the lipid carrier dolichol-pyrophosphate to an asparagine residue within an Asn-X-Ser/Thr consensus motif in nascent polypeptide chains, the first step in protein N-glycosylation. N-glycosylation occurs cotranslationally and the complex associates with the Sec61 complex at the channel-forming translocon complex that mediates protein translocation across the endoplasmic reticulum (ER). All subunits are required for a maximal enzyme activity.</text>
</comment>
<proteinExistence type="inferred from homology"/>
<organism evidence="11 12">
    <name type="scientific">Rickenella mellea</name>
    <dbReference type="NCBI Taxonomy" id="50990"/>
    <lineage>
        <taxon>Eukaryota</taxon>
        <taxon>Fungi</taxon>
        <taxon>Dikarya</taxon>
        <taxon>Basidiomycota</taxon>
        <taxon>Agaricomycotina</taxon>
        <taxon>Agaricomycetes</taxon>
        <taxon>Hymenochaetales</taxon>
        <taxon>Rickenellaceae</taxon>
        <taxon>Rickenella</taxon>
    </lineage>
</organism>
<dbReference type="GO" id="GO:0018279">
    <property type="term" value="P:protein N-linked glycosylation via asparagine"/>
    <property type="evidence" value="ECO:0007669"/>
    <property type="project" value="TreeGrafter"/>
</dbReference>
<dbReference type="GO" id="GO:0008250">
    <property type="term" value="C:oligosaccharyltransferase complex"/>
    <property type="evidence" value="ECO:0007669"/>
    <property type="project" value="UniProtKB-UniRule"/>
</dbReference>
<evidence type="ECO:0000313" key="12">
    <source>
        <dbReference type="Proteomes" id="UP000294933"/>
    </source>
</evidence>
<evidence type="ECO:0000256" key="6">
    <source>
        <dbReference type="ARBA" id="ARBA00022729"/>
    </source>
</evidence>
<protein>
    <recommendedName>
        <fullName evidence="10">Dolichyl-diphosphooligosaccharide--protein glycosyltransferase subunit 1</fullName>
    </recommendedName>
</protein>
<keyword evidence="12" id="KW-1185">Reference proteome</keyword>
<keyword evidence="9 10" id="KW-0472">Membrane</keyword>
<feature type="chain" id="PRO_5021042387" description="Dolichyl-diphosphooligosaccharide--protein glycosyltransferase subunit 1" evidence="10">
    <location>
        <begin position="22"/>
        <end position="488"/>
    </location>
</feature>
<reference evidence="11 12" key="1">
    <citation type="submission" date="2018-06" db="EMBL/GenBank/DDBJ databases">
        <title>A transcriptomic atlas of mushroom development highlights an independent origin of complex multicellularity.</title>
        <authorList>
            <consortium name="DOE Joint Genome Institute"/>
            <person name="Krizsan K."/>
            <person name="Almasi E."/>
            <person name="Merenyi Z."/>
            <person name="Sahu N."/>
            <person name="Viragh M."/>
            <person name="Koszo T."/>
            <person name="Mondo S."/>
            <person name="Kiss B."/>
            <person name="Balint B."/>
            <person name="Kues U."/>
            <person name="Barry K."/>
            <person name="Hegedus J.C."/>
            <person name="Henrissat B."/>
            <person name="Johnson J."/>
            <person name="Lipzen A."/>
            <person name="Ohm R."/>
            <person name="Nagy I."/>
            <person name="Pangilinan J."/>
            <person name="Yan J."/>
            <person name="Xiong Y."/>
            <person name="Grigoriev I.V."/>
            <person name="Hibbett D.S."/>
            <person name="Nagy L.G."/>
        </authorList>
    </citation>
    <scope>NUCLEOTIDE SEQUENCE [LARGE SCALE GENOMIC DNA]</scope>
    <source>
        <strain evidence="11 12">SZMC22713</strain>
    </source>
</reference>
<feature type="signal peptide" evidence="10">
    <location>
        <begin position="1"/>
        <end position="21"/>
    </location>
</feature>
<gene>
    <name evidence="11" type="ORF">BD410DRAFT_737085</name>
</gene>
<accession>A0A4R5XFE5</accession>
<sequence length="488" mass="54661">MAVRWPLISFLFTSWAVLCHAKAYGSFENTAVVRTVELGGSLVHVKTTYAVKAVEDQSSVYTVAFGQEDHSKTSFLEARISGKQTPLKIEQSFGSGSNGDPYLYSVELPKPLSKDETTKLEVEIVQTHATYPWPAEVGQEDEQALKYETDLFVLSPYKTLEQRTKIRSPSPGILSYTTPEDVQDFTFEAPVTKSGATLTYGPFKNFPSSDSQHFVEKRQQRVTVHYKYDDPVMEVTELHRSAEISHWGANLNIQDEISLTNAGPKLKGQFSRLKHQQQTFYQKPSAHIIRGIVMHLPPGIRDTYFYDLIGNVSTSRLRTAPSIPKGSLARQQSVLELRPRYPLMGGWNYSFTLGWDAPLRDSASWDSKAGRYIVAVPIMTVLPGTVVDEATVKVILPEGAIDVEVFPPFPPKSMTRSTHTTYLDTTGRPAVTFEYSQLTDRHGGVIYLSYKVPFLAHLRKPFAVATAFFALFTVALAARRVDARIHKK</sequence>
<keyword evidence="5 10" id="KW-0812">Transmembrane</keyword>
<dbReference type="EMBL" id="ML170156">
    <property type="protein sequence ID" value="TDL29889.1"/>
    <property type="molecule type" value="Genomic_DNA"/>
</dbReference>
<evidence type="ECO:0000256" key="7">
    <source>
        <dbReference type="ARBA" id="ARBA00022824"/>
    </source>
</evidence>
<dbReference type="PANTHER" id="PTHR21049:SF0">
    <property type="entry name" value="DOLICHYL-DIPHOSPHOOLIGOSACCHARIDE--PROTEIN GLYCOSYLTRANSFERASE SUBUNIT 1"/>
    <property type="match status" value="1"/>
</dbReference>
<dbReference type="InterPro" id="IPR007676">
    <property type="entry name" value="Ribophorin_I"/>
</dbReference>
<evidence type="ECO:0000256" key="2">
    <source>
        <dbReference type="ARBA" id="ARBA00004115"/>
    </source>
</evidence>
<evidence type="ECO:0000313" key="11">
    <source>
        <dbReference type="EMBL" id="TDL29889.1"/>
    </source>
</evidence>
<dbReference type="STRING" id="50990.A0A4R5XFE5"/>
<comment type="subunit">
    <text evidence="10">Component of the oligosaccharyltransferase (OST) complex.</text>
</comment>
<evidence type="ECO:0000256" key="9">
    <source>
        <dbReference type="ARBA" id="ARBA00023136"/>
    </source>
</evidence>
<dbReference type="UniPathway" id="UPA00378"/>
<dbReference type="Pfam" id="PF04597">
    <property type="entry name" value="Ribophorin_I"/>
    <property type="match status" value="1"/>
</dbReference>
<dbReference type="VEuPathDB" id="FungiDB:BD410DRAFT_737085"/>
<comment type="pathway">
    <text evidence="3 10">Protein modification; protein glycosylation.</text>
</comment>
<dbReference type="AlphaFoldDB" id="A0A4R5XFE5"/>
<evidence type="ECO:0000256" key="8">
    <source>
        <dbReference type="ARBA" id="ARBA00022989"/>
    </source>
</evidence>
<dbReference type="Proteomes" id="UP000294933">
    <property type="component" value="Unassembled WGS sequence"/>
</dbReference>
<keyword evidence="8 10" id="KW-1133">Transmembrane helix</keyword>
<keyword evidence="11" id="KW-0808">Transferase</keyword>
<evidence type="ECO:0000256" key="1">
    <source>
        <dbReference type="ARBA" id="ARBA00002791"/>
    </source>
</evidence>
<name>A0A4R5XFE5_9AGAM</name>
<evidence type="ECO:0000256" key="4">
    <source>
        <dbReference type="ARBA" id="ARBA00008905"/>
    </source>
</evidence>
<keyword evidence="6 10" id="KW-0732">Signal</keyword>
<evidence type="ECO:0000256" key="5">
    <source>
        <dbReference type="ARBA" id="ARBA00022692"/>
    </source>
</evidence>
<feature type="transmembrane region" description="Helical" evidence="10">
    <location>
        <begin position="461"/>
        <end position="478"/>
    </location>
</feature>
<keyword evidence="7 10" id="KW-0256">Endoplasmic reticulum</keyword>
<evidence type="ECO:0000256" key="3">
    <source>
        <dbReference type="ARBA" id="ARBA00004922"/>
    </source>
</evidence>
<comment type="subcellular location">
    <subcellularLocation>
        <location evidence="2 10">Endoplasmic reticulum membrane</location>
        <topology evidence="2 10">Single-pass type I membrane protein</topology>
    </subcellularLocation>
</comment>
<evidence type="ECO:0000256" key="10">
    <source>
        <dbReference type="RuleBase" id="RU361143"/>
    </source>
</evidence>
<dbReference type="PANTHER" id="PTHR21049">
    <property type="entry name" value="RIBOPHORIN I"/>
    <property type="match status" value="1"/>
</dbReference>